<dbReference type="InterPro" id="IPR003653">
    <property type="entry name" value="Peptidase_C48_C"/>
</dbReference>
<feature type="region of interest" description="Disordered" evidence="3">
    <location>
        <begin position="403"/>
        <end position="455"/>
    </location>
</feature>
<dbReference type="AlphaFoldDB" id="A0A8T2BZ89"/>
<feature type="compositionally biased region" description="Basic and acidic residues" evidence="3">
    <location>
        <begin position="561"/>
        <end position="572"/>
    </location>
</feature>
<keyword evidence="1 5" id="KW-0645">Protease</keyword>
<dbReference type="GO" id="GO:0006508">
    <property type="term" value="P:proteolysis"/>
    <property type="evidence" value="ECO:0007669"/>
    <property type="project" value="UniProtKB-KW"/>
</dbReference>
<protein>
    <submittedName>
        <fullName evidence="5">Ulp1 protease family C-terminal catalytic domain</fullName>
    </submittedName>
</protein>
<feature type="region of interest" description="Disordered" evidence="3">
    <location>
        <begin position="1"/>
        <end position="35"/>
    </location>
</feature>
<evidence type="ECO:0000256" key="1">
    <source>
        <dbReference type="ARBA" id="ARBA00022670"/>
    </source>
</evidence>
<comment type="caution">
    <text evidence="5">The sequence shown here is derived from an EMBL/GenBank/DDBJ whole genome shotgun (WGS) entry which is preliminary data.</text>
</comment>
<dbReference type="EMBL" id="JAEFBJ010000007">
    <property type="protein sequence ID" value="KAG7588711.1"/>
    <property type="molecule type" value="Genomic_DNA"/>
</dbReference>
<reference evidence="5 6" key="1">
    <citation type="submission" date="2020-12" db="EMBL/GenBank/DDBJ databases">
        <title>Concerted genomic and epigenomic changes stabilize Arabidopsis allopolyploids.</title>
        <authorList>
            <person name="Chen Z."/>
        </authorList>
    </citation>
    <scope>NUCLEOTIDE SEQUENCE [LARGE SCALE GENOMIC DNA]</scope>
    <source>
        <strain evidence="5">As9502</strain>
        <tissue evidence="5">Leaf</tissue>
    </source>
</reference>
<proteinExistence type="predicted"/>
<evidence type="ECO:0000313" key="5">
    <source>
        <dbReference type="EMBL" id="KAG7588711.1"/>
    </source>
</evidence>
<organism evidence="5 6">
    <name type="scientific">Arabidopsis suecica</name>
    <name type="common">Swedish thale-cress</name>
    <name type="synonym">Cardaminopsis suecica</name>
    <dbReference type="NCBI Taxonomy" id="45249"/>
    <lineage>
        <taxon>Eukaryota</taxon>
        <taxon>Viridiplantae</taxon>
        <taxon>Streptophyta</taxon>
        <taxon>Embryophyta</taxon>
        <taxon>Tracheophyta</taxon>
        <taxon>Spermatophyta</taxon>
        <taxon>Magnoliopsida</taxon>
        <taxon>eudicotyledons</taxon>
        <taxon>Gunneridae</taxon>
        <taxon>Pentapetalae</taxon>
        <taxon>rosids</taxon>
        <taxon>malvids</taxon>
        <taxon>Brassicales</taxon>
        <taxon>Brassicaceae</taxon>
        <taxon>Camelineae</taxon>
        <taxon>Arabidopsis</taxon>
    </lineage>
</organism>
<evidence type="ECO:0000256" key="2">
    <source>
        <dbReference type="ARBA" id="ARBA00022801"/>
    </source>
</evidence>
<feature type="compositionally biased region" description="Polar residues" evidence="3">
    <location>
        <begin position="526"/>
        <end position="536"/>
    </location>
</feature>
<dbReference type="Pfam" id="PF09331">
    <property type="entry name" value="DUF1985"/>
    <property type="match status" value="1"/>
</dbReference>
<feature type="compositionally biased region" description="Basic and acidic residues" evidence="3">
    <location>
        <begin position="431"/>
        <end position="455"/>
    </location>
</feature>
<evidence type="ECO:0000313" key="6">
    <source>
        <dbReference type="Proteomes" id="UP000694251"/>
    </source>
</evidence>
<feature type="domain" description="Ubiquitin-like protease family profile" evidence="4">
    <location>
        <begin position="825"/>
        <end position="1021"/>
    </location>
</feature>
<dbReference type="PANTHER" id="PTHR48449:SF1">
    <property type="entry name" value="DUF1985 DOMAIN-CONTAINING PROTEIN"/>
    <property type="match status" value="1"/>
</dbReference>
<feature type="compositionally biased region" description="Basic and acidic residues" evidence="3">
    <location>
        <begin position="22"/>
        <end position="31"/>
    </location>
</feature>
<evidence type="ECO:0000256" key="3">
    <source>
        <dbReference type="SAM" id="MobiDB-lite"/>
    </source>
</evidence>
<name>A0A8T2BZ89_ARASU</name>
<dbReference type="PROSITE" id="PS50600">
    <property type="entry name" value="ULP_PROTEASE"/>
    <property type="match status" value="1"/>
</dbReference>
<feature type="region of interest" description="Disordered" evidence="3">
    <location>
        <begin position="495"/>
        <end position="572"/>
    </location>
</feature>
<accession>A0A8T2BZ89</accession>
<dbReference type="Pfam" id="PF02902">
    <property type="entry name" value="Peptidase_C48"/>
    <property type="match status" value="1"/>
</dbReference>
<dbReference type="InterPro" id="IPR015410">
    <property type="entry name" value="DUF1985"/>
</dbReference>
<dbReference type="GO" id="GO:0008234">
    <property type="term" value="F:cysteine-type peptidase activity"/>
    <property type="evidence" value="ECO:0007669"/>
    <property type="project" value="InterPro"/>
</dbReference>
<sequence length="1062" mass="120939">MASISSENDPRSTRSSAKRRKEQSSKTDPLESSKVSGIEDGVDHLLPERVLGSASYNTNSKLNIYSTPEFLGDIAKILAGSSDFERLLKSQFGKLFKYPVCQTAYSARLIHSLLCRQLVTKKRHELWFVFGGKPLRFSLREFHITTGLECKPIPSKEDIKSHQKEEEIPVWKRLFGSRVNVTAFDVSDMLKDDLKLPDDKKMSCWKRFSLVLILLVDGVIVCSNKDLNITPEYVKMLDDHPFFLSYPWGREAFSNTMERFGPPDQSKTDPITELKARLCQMSSCCYGFPLALQMLAFEAIPLLLSKIPNPNDKRDYTQMTYADLSTILILNQKDILKVEADKQLKVAYTLVGDESVENMDFGWDEDAVDVKVDYMEKLLIEGHEFTQSEWPCVDTSSPCVTVKSGTNTDTSGLVPPPPGGVKKAPTRRGGVKKEPAKRGGNAEKKKKDDVEKKDDGDTIEMLKHFIIEQHKETVSTLKKEMEKLFEGLTKCDCGGLRFPKNTTTEQNQEDGKDNTTTEQNQEDGKANTTTEQNQEGGKTDVEVINLETGNTARGKKKRKRSERESWKCPEEGVDREEGESFANSYERNRWNEAYTGVQNIIESVDKVDISAPQDTTKEDSPQGMEFENDYVSGDDSPFAEHNAFAVVPSGLENGHEQTCWEPINADRKSFRESVDRVDMSDPQETAKEDSLQLQGMEFENECVSGDDSRIAEHNAFVILPSTLESVHEETCGEPKIAERKTFGEECLASSPKTPEELVNNKRVPRASRFVKGGEYSDPKLKALFARKQKAPEYRPMSCVDLKEFYELKQLLVDNEELTFEIVTKHIVTYRFFLDIAEAQKPLETKHVQVIMSMLWRRRGEVYTKVRAAFIDTWFLTLLQQKYKNFKACKNKKKFNWGVNLRTFVTGRARARTPKTFLQHIDLVYIPMKWSTSHWVGLVINLRLCKVQVFDPLIEARSDEEVNSVMAPVVEMIPWLVKEAVGKNYTKNFSTDPLTWERVKGLYQNQRGGDSGPVATKFLEMHAYGLRTNDMRMITDEVVDEFRKVYAMDAYVEFIESGEAKKP</sequence>
<gene>
    <name evidence="5" type="ORF">ISN44_As07g010280</name>
</gene>
<keyword evidence="2" id="KW-0378">Hydrolase</keyword>
<keyword evidence="6" id="KW-1185">Reference proteome</keyword>
<dbReference type="PANTHER" id="PTHR48449">
    <property type="entry name" value="DUF1985 DOMAIN-CONTAINING PROTEIN"/>
    <property type="match status" value="1"/>
</dbReference>
<dbReference type="OrthoDB" id="1930729at2759"/>
<evidence type="ECO:0000259" key="4">
    <source>
        <dbReference type="PROSITE" id="PS50600"/>
    </source>
</evidence>
<dbReference type="Proteomes" id="UP000694251">
    <property type="component" value="Chromosome 7"/>
</dbReference>